<evidence type="ECO:0000313" key="3">
    <source>
        <dbReference type="Proteomes" id="UP001596989"/>
    </source>
</evidence>
<name>A0ABW3HPK6_9BACL</name>
<evidence type="ECO:0008006" key="4">
    <source>
        <dbReference type="Google" id="ProtNLM"/>
    </source>
</evidence>
<feature type="region of interest" description="Disordered" evidence="1">
    <location>
        <begin position="603"/>
        <end position="628"/>
    </location>
</feature>
<feature type="region of interest" description="Disordered" evidence="1">
    <location>
        <begin position="378"/>
        <end position="452"/>
    </location>
</feature>
<sequence length="639" mass="67322">MNISQMMRGLLGDAVSGETRAMELKVGQVVRGVVMKLLDNNEAIVQINGVTIRAKLEMPLQAGQSAYLQVQPESRGSMVVLRGIDPAALGLADDTLRDLVKLLGLPEAKWAEELVRSLRSEGIPFDRETGRAFRQAVAVMPEGMRQEPWIEAAAAAFKRGLPMTAGSISAMHQLMFGQQLHTLLDTMRGQLFELSHQQAPQVASQAGEAVTGQAAVTRLLSILEGGEQLLRTLGGPAAYGEGAAVGKGQAYPSLLPPEVGGLRESTVQAGPATSAMPFNDEGSLPSSRPNASANWLGNLMKWLGVDHEHILARAVATEPTASASSRTADGFAAEATLPARAAGADGRSIGGNSLAAGHAGANGETAVSAAARAQAGLASTGSSSPAGAMASQSTNTDDAVQPQDGSNKLQMPGGTVTQPAVGSERSLPEALPQPAAGGTATPGMGMQSSHMQDSLKSALLQLVHAAEIPAAVKETAQQLLNQITGQQLLMTPERNSSVLSHVTMFIPIHNEDGGETASVHIQTRRGRRGELDADNCRLLFDLSMRTLGNMLVDVHVMDKIVSLNIWNDHPCMQGMLEEFRVDIGERIGAAGYQLLSLRTTPLPKEGDITGEPQASNKHQQPPDLARFTSTPYRGVDFKV</sequence>
<proteinExistence type="predicted"/>
<dbReference type="Proteomes" id="UP001596989">
    <property type="component" value="Unassembled WGS sequence"/>
</dbReference>
<feature type="compositionally biased region" description="Polar residues" evidence="1">
    <location>
        <begin position="379"/>
        <end position="420"/>
    </location>
</feature>
<keyword evidence="3" id="KW-1185">Reference proteome</keyword>
<gene>
    <name evidence="2" type="ORF">ACFQ2I_08660</name>
</gene>
<dbReference type="RefSeq" id="WP_377563586.1">
    <property type="nucleotide sequence ID" value="NZ_JBHTJZ010000009.1"/>
</dbReference>
<protein>
    <recommendedName>
        <fullName evidence="4">Flagellar hook-length control protein FliK</fullName>
    </recommendedName>
</protein>
<evidence type="ECO:0000313" key="2">
    <source>
        <dbReference type="EMBL" id="MFD0959462.1"/>
    </source>
</evidence>
<comment type="caution">
    <text evidence="2">The sequence shown here is derived from an EMBL/GenBank/DDBJ whole genome shotgun (WGS) entry which is preliminary data.</text>
</comment>
<evidence type="ECO:0000256" key="1">
    <source>
        <dbReference type="SAM" id="MobiDB-lite"/>
    </source>
</evidence>
<feature type="compositionally biased region" description="Low complexity" evidence="1">
    <location>
        <begin position="432"/>
        <end position="447"/>
    </location>
</feature>
<dbReference type="EMBL" id="JBHTJZ010000009">
    <property type="protein sequence ID" value="MFD0959462.1"/>
    <property type="molecule type" value="Genomic_DNA"/>
</dbReference>
<accession>A0ABW3HPK6</accession>
<organism evidence="2 3">
    <name type="scientific">Paenibacillus chungangensis</name>
    <dbReference type="NCBI Taxonomy" id="696535"/>
    <lineage>
        <taxon>Bacteria</taxon>
        <taxon>Bacillati</taxon>
        <taxon>Bacillota</taxon>
        <taxon>Bacilli</taxon>
        <taxon>Bacillales</taxon>
        <taxon>Paenibacillaceae</taxon>
        <taxon>Paenibacillus</taxon>
    </lineage>
</organism>
<reference evidence="3" key="1">
    <citation type="journal article" date="2019" name="Int. J. Syst. Evol. Microbiol.">
        <title>The Global Catalogue of Microorganisms (GCM) 10K type strain sequencing project: providing services to taxonomists for standard genome sequencing and annotation.</title>
        <authorList>
            <consortium name="The Broad Institute Genomics Platform"/>
            <consortium name="The Broad Institute Genome Sequencing Center for Infectious Disease"/>
            <person name="Wu L."/>
            <person name="Ma J."/>
        </authorList>
    </citation>
    <scope>NUCLEOTIDE SEQUENCE [LARGE SCALE GENOMIC DNA]</scope>
    <source>
        <strain evidence="3">CCUG 59129</strain>
    </source>
</reference>